<name>A0A6B3SY15_9BURK</name>
<dbReference type="InterPro" id="IPR007922">
    <property type="entry name" value="DciA-like"/>
</dbReference>
<keyword evidence="2" id="KW-1185">Reference proteome</keyword>
<protein>
    <recommendedName>
        <fullName evidence="3">DUF721 domain-containing protein</fullName>
    </recommendedName>
</protein>
<reference evidence="1 2" key="1">
    <citation type="submission" date="2020-02" db="EMBL/GenBank/DDBJ databases">
        <authorList>
            <person name="Kim M.K."/>
        </authorList>
    </citation>
    <scope>NUCLEOTIDE SEQUENCE [LARGE SCALE GENOMIC DNA]</scope>
    <source>
        <strain evidence="1 2">17J57-3</strain>
    </source>
</reference>
<evidence type="ECO:0000313" key="1">
    <source>
        <dbReference type="EMBL" id="NEX64545.1"/>
    </source>
</evidence>
<gene>
    <name evidence="1" type="ORF">G3574_25985</name>
</gene>
<sequence>MKRPSSFLFKSPVGRSSGSAQATRGVADFLRNHDKMAALLPAAARLAALQKDCAATLPALFDLCSVMQFDAGQLTLSAPNAAMAAKAKQQLPKLQESLLQRGWQVNAIKIKVQVRKLTEKPRPEKRLALPPQAISALAELRNSLEDSAQNKQLKSALEALLQRHRRR</sequence>
<proteinExistence type="predicted"/>
<evidence type="ECO:0008006" key="3">
    <source>
        <dbReference type="Google" id="ProtNLM"/>
    </source>
</evidence>
<evidence type="ECO:0000313" key="2">
    <source>
        <dbReference type="Proteomes" id="UP000482155"/>
    </source>
</evidence>
<dbReference type="Pfam" id="PF05258">
    <property type="entry name" value="DciA"/>
    <property type="match status" value="1"/>
</dbReference>
<organism evidence="1 2">
    <name type="scientific">Noviherbaspirillum galbum</name>
    <dbReference type="NCBI Taxonomy" id="2709383"/>
    <lineage>
        <taxon>Bacteria</taxon>
        <taxon>Pseudomonadati</taxon>
        <taxon>Pseudomonadota</taxon>
        <taxon>Betaproteobacteria</taxon>
        <taxon>Burkholderiales</taxon>
        <taxon>Oxalobacteraceae</taxon>
        <taxon>Noviherbaspirillum</taxon>
    </lineage>
</organism>
<dbReference type="AlphaFoldDB" id="A0A6B3SY15"/>
<dbReference type="EMBL" id="JAAIVB010000080">
    <property type="protein sequence ID" value="NEX64545.1"/>
    <property type="molecule type" value="Genomic_DNA"/>
</dbReference>
<dbReference type="Proteomes" id="UP000482155">
    <property type="component" value="Unassembled WGS sequence"/>
</dbReference>
<accession>A0A6B3SY15</accession>
<comment type="caution">
    <text evidence="1">The sequence shown here is derived from an EMBL/GenBank/DDBJ whole genome shotgun (WGS) entry which is preliminary data.</text>
</comment>